<accession>A0A2S8F790</accession>
<proteinExistence type="predicted"/>
<feature type="domain" description="Fe2OG dioxygenase" evidence="7">
    <location>
        <begin position="89"/>
        <end position="182"/>
    </location>
</feature>
<keyword evidence="5" id="KW-0560">Oxidoreductase</keyword>
<dbReference type="InterPro" id="IPR005123">
    <property type="entry name" value="Oxoglu/Fe-dep_dioxygenase_dom"/>
</dbReference>
<name>A0A2S8F790_9BACT</name>
<evidence type="ECO:0000259" key="7">
    <source>
        <dbReference type="PROSITE" id="PS51471"/>
    </source>
</evidence>
<organism evidence="8 9">
    <name type="scientific">Blastopirellula marina</name>
    <dbReference type="NCBI Taxonomy" id="124"/>
    <lineage>
        <taxon>Bacteria</taxon>
        <taxon>Pseudomonadati</taxon>
        <taxon>Planctomycetota</taxon>
        <taxon>Planctomycetia</taxon>
        <taxon>Pirellulales</taxon>
        <taxon>Pirellulaceae</taxon>
        <taxon>Blastopirellula</taxon>
    </lineage>
</organism>
<keyword evidence="6" id="KW-0408">Iron</keyword>
<dbReference type="PANTHER" id="PTHR10869:SF246">
    <property type="entry name" value="TRANSMEMBRANE PROLYL 4-HYDROXYLASE"/>
    <property type="match status" value="1"/>
</dbReference>
<evidence type="ECO:0000256" key="2">
    <source>
        <dbReference type="ARBA" id="ARBA00022723"/>
    </source>
</evidence>
<dbReference type="InterPro" id="IPR006620">
    <property type="entry name" value="Pro_4_hyd_alph"/>
</dbReference>
<gene>
    <name evidence="8" type="ORF">C5Y96_16620</name>
</gene>
<dbReference type="Proteomes" id="UP000240009">
    <property type="component" value="Unassembled WGS sequence"/>
</dbReference>
<keyword evidence="4" id="KW-0223">Dioxygenase</keyword>
<dbReference type="AlphaFoldDB" id="A0A2S8F790"/>
<dbReference type="GO" id="GO:0005506">
    <property type="term" value="F:iron ion binding"/>
    <property type="evidence" value="ECO:0007669"/>
    <property type="project" value="InterPro"/>
</dbReference>
<dbReference type="Pfam" id="PF13640">
    <property type="entry name" value="2OG-FeII_Oxy_3"/>
    <property type="match status" value="1"/>
</dbReference>
<dbReference type="PANTHER" id="PTHR10869">
    <property type="entry name" value="PROLYL 4-HYDROXYLASE ALPHA SUBUNIT"/>
    <property type="match status" value="1"/>
</dbReference>
<dbReference type="GO" id="GO:0031418">
    <property type="term" value="F:L-ascorbic acid binding"/>
    <property type="evidence" value="ECO:0007669"/>
    <property type="project" value="UniProtKB-KW"/>
</dbReference>
<dbReference type="OrthoDB" id="269774at2"/>
<dbReference type="SUPFAM" id="SSF51197">
    <property type="entry name" value="Clavaminate synthase-like"/>
    <property type="match status" value="1"/>
</dbReference>
<evidence type="ECO:0000256" key="4">
    <source>
        <dbReference type="ARBA" id="ARBA00022964"/>
    </source>
</evidence>
<evidence type="ECO:0000256" key="6">
    <source>
        <dbReference type="ARBA" id="ARBA00023004"/>
    </source>
</evidence>
<dbReference type="RefSeq" id="WP_105355595.1">
    <property type="nucleotide sequence ID" value="NZ_PUIA01000051.1"/>
</dbReference>
<evidence type="ECO:0000256" key="1">
    <source>
        <dbReference type="ARBA" id="ARBA00001961"/>
    </source>
</evidence>
<keyword evidence="3" id="KW-0847">Vitamin C</keyword>
<dbReference type="GO" id="GO:0004656">
    <property type="term" value="F:procollagen-proline 4-dioxygenase activity"/>
    <property type="evidence" value="ECO:0007669"/>
    <property type="project" value="TreeGrafter"/>
</dbReference>
<protein>
    <submittedName>
        <fullName evidence="8">Proline hydroxylase</fullName>
    </submittedName>
</protein>
<comment type="caution">
    <text evidence="8">The sequence shown here is derived from an EMBL/GenBank/DDBJ whole genome shotgun (WGS) entry which is preliminary data.</text>
</comment>
<evidence type="ECO:0000313" key="8">
    <source>
        <dbReference type="EMBL" id="PQO28000.1"/>
    </source>
</evidence>
<reference evidence="8 9" key="1">
    <citation type="submission" date="2018-02" db="EMBL/GenBank/DDBJ databases">
        <title>Comparative genomes isolates from brazilian mangrove.</title>
        <authorList>
            <person name="Araujo J.E."/>
            <person name="Taketani R.G."/>
            <person name="Silva M.C.P."/>
            <person name="Loureco M.V."/>
            <person name="Andreote F.D."/>
        </authorList>
    </citation>
    <scope>NUCLEOTIDE SEQUENCE [LARGE SCALE GENOMIC DNA]</scope>
    <source>
        <strain evidence="8 9">HEX-2 MGV</strain>
    </source>
</reference>
<evidence type="ECO:0000256" key="3">
    <source>
        <dbReference type="ARBA" id="ARBA00022896"/>
    </source>
</evidence>
<evidence type="ECO:0000313" key="9">
    <source>
        <dbReference type="Proteomes" id="UP000240009"/>
    </source>
</evidence>
<dbReference type="Gene3D" id="2.60.120.620">
    <property type="entry name" value="q2cbj1_9rhob like domain"/>
    <property type="match status" value="1"/>
</dbReference>
<comment type="cofactor">
    <cofactor evidence="1">
        <name>L-ascorbate</name>
        <dbReference type="ChEBI" id="CHEBI:38290"/>
    </cofactor>
</comment>
<dbReference type="InterPro" id="IPR044862">
    <property type="entry name" value="Pro_4_hyd_alph_FE2OG_OXY"/>
</dbReference>
<sequence length="191" mass="22452">MHRETFHYDYVYVIHNFLTSVECARYIEMAEGIGFTEAPVSTSQGQVMRKDIRNNLRLMSDDPETANILWQRIQPWVIDPWRHRHAIGLNERLRFYKYEPGQSFAPHCDGRYRRSDFEKSDFTFLVYLNDDFKGGGTRFFQPQTFRVVPKAGSALLFHHPQLHEGEEVKSGVKYVLRSDVMYRSTNADHDG</sequence>
<dbReference type="EMBL" id="PUIA01000051">
    <property type="protein sequence ID" value="PQO28000.1"/>
    <property type="molecule type" value="Genomic_DNA"/>
</dbReference>
<dbReference type="InterPro" id="IPR045054">
    <property type="entry name" value="P4HA-like"/>
</dbReference>
<keyword evidence="2" id="KW-0479">Metal-binding</keyword>
<dbReference type="SMART" id="SM00702">
    <property type="entry name" value="P4Hc"/>
    <property type="match status" value="1"/>
</dbReference>
<dbReference type="PROSITE" id="PS51471">
    <property type="entry name" value="FE2OG_OXY"/>
    <property type="match status" value="1"/>
</dbReference>
<evidence type="ECO:0000256" key="5">
    <source>
        <dbReference type="ARBA" id="ARBA00023002"/>
    </source>
</evidence>